<evidence type="ECO:0000313" key="2">
    <source>
        <dbReference type="Proteomes" id="UP001231649"/>
    </source>
</evidence>
<reference evidence="1" key="1">
    <citation type="submission" date="2023-03" db="EMBL/GenBank/DDBJ databases">
        <title>Chromosome-level genomes of two armyworms, Mythimna separata and Mythimna loreyi, provide insights into the biosynthesis and reception of sex pheromones.</title>
        <authorList>
            <person name="Zhao H."/>
        </authorList>
    </citation>
    <scope>NUCLEOTIDE SEQUENCE</scope>
    <source>
        <strain evidence="1">BeijingLab</strain>
    </source>
</reference>
<name>A0ACC2QUA7_9NEOP</name>
<gene>
    <name evidence="1" type="ORF">PYW08_004037</name>
</gene>
<dbReference type="Proteomes" id="UP001231649">
    <property type="component" value="Chromosome 15"/>
</dbReference>
<organism evidence="1 2">
    <name type="scientific">Mythimna loreyi</name>
    <dbReference type="NCBI Taxonomy" id="667449"/>
    <lineage>
        <taxon>Eukaryota</taxon>
        <taxon>Metazoa</taxon>
        <taxon>Ecdysozoa</taxon>
        <taxon>Arthropoda</taxon>
        <taxon>Hexapoda</taxon>
        <taxon>Insecta</taxon>
        <taxon>Pterygota</taxon>
        <taxon>Neoptera</taxon>
        <taxon>Endopterygota</taxon>
        <taxon>Lepidoptera</taxon>
        <taxon>Glossata</taxon>
        <taxon>Ditrysia</taxon>
        <taxon>Noctuoidea</taxon>
        <taxon>Noctuidae</taxon>
        <taxon>Noctuinae</taxon>
        <taxon>Hadenini</taxon>
        <taxon>Mythimna</taxon>
    </lineage>
</organism>
<proteinExistence type="predicted"/>
<accession>A0ACC2QUA7</accession>
<protein>
    <submittedName>
        <fullName evidence="1">Uncharacterized protein</fullName>
    </submittedName>
</protein>
<sequence length="475" mass="54256">MNQKRMSRHASIRSSRTSLLHSEEDFVTCMTEMCKKFHNPLPVTIIKEYERRDTRTQKNRLMKPTCKRVPLAAASVATSHSGTTDDEEVVTLPITTLYDTQNHLSAIYITKFQEETIPRDTIHLLALVLPNYQQLRKFTIKRCRIDMYVVHEIGKILPSTTITEVCLDDCPLKKANYEELLQNTTFLKNLSLCRCNINDEVCERMAASLHYLESAENSLVTLNLSSNRIGDEGAKNFAEALRSNRHLRYLNLANNHISDEGASHIFNILVDFPLTHDENINRRQRFMVYLKDKLEVHRECLRKLSLIQKPAEKSISNASRIWSQDKIQVMPPKRSSSSHSQVKRKAKRRGSSKSISLNVLISSEDNLLKKAELISGEIVGPFVDPFSPSCVSAEDKPRCFGNFVLCYLNLAYNDLTILSAKKLLKVVEYQKSHYNPDAYGLIKVILEGNPLPVASTELKVLQKMLQQHVKSLQKK</sequence>
<dbReference type="EMBL" id="CM056791">
    <property type="protein sequence ID" value="KAJ8725854.1"/>
    <property type="molecule type" value="Genomic_DNA"/>
</dbReference>
<evidence type="ECO:0000313" key="1">
    <source>
        <dbReference type="EMBL" id="KAJ8725854.1"/>
    </source>
</evidence>
<comment type="caution">
    <text evidence="1">The sequence shown here is derived from an EMBL/GenBank/DDBJ whole genome shotgun (WGS) entry which is preliminary data.</text>
</comment>
<keyword evidence="2" id="KW-1185">Reference proteome</keyword>